<dbReference type="Proteomes" id="UP001589833">
    <property type="component" value="Unassembled WGS sequence"/>
</dbReference>
<name>A0ABV6NJP7_9BACI</name>
<evidence type="ECO:0000313" key="3">
    <source>
        <dbReference type="Proteomes" id="UP001589833"/>
    </source>
</evidence>
<comment type="caution">
    <text evidence="2">The sequence shown here is derived from an EMBL/GenBank/DDBJ whole genome shotgun (WGS) entry which is preliminary data.</text>
</comment>
<keyword evidence="3" id="KW-1185">Reference proteome</keyword>
<keyword evidence="1" id="KW-0472">Membrane</keyword>
<dbReference type="EMBL" id="JBHLTR010000054">
    <property type="protein sequence ID" value="MFC0561000.1"/>
    <property type="molecule type" value="Genomic_DNA"/>
</dbReference>
<gene>
    <name evidence="2" type="ORF">ACFFH4_18810</name>
</gene>
<reference evidence="2 3" key="1">
    <citation type="submission" date="2024-09" db="EMBL/GenBank/DDBJ databases">
        <authorList>
            <person name="Sun Q."/>
            <person name="Mori K."/>
        </authorList>
    </citation>
    <scope>NUCLEOTIDE SEQUENCE [LARGE SCALE GENOMIC DNA]</scope>
    <source>
        <strain evidence="2 3">NCAIM B.02301</strain>
    </source>
</reference>
<evidence type="ECO:0000256" key="1">
    <source>
        <dbReference type="SAM" id="Phobius"/>
    </source>
</evidence>
<evidence type="ECO:0000313" key="2">
    <source>
        <dbReference type="EMBL" id="MFC0561000.1"/>
    </source>
</evidence>
<organism evidence="2 3">
    <name type="scientific">Halalkalibacter alkalisediminis</name>
    <dbReference type="NCBI Taxonomy" id="935616"/>
    <lineage>
        <taxon>Bacteria</taxon>
        <taxon>Bacillati</taxon>
        <taxon>Bacillota</taxon>
        <taxon>Bacilli</taxon>
        <taxon>Bacillales</taxon>
        <taxon>Bacillaceae</taxon>
        <taxon>Halalkalibacter</taxon>
    </lineage>
</organism>
<keyword evidence="1" id="KW-1133">Transmembrane helix</keyword>
<feature type="transmembrane region" description="Helical" evidence="1">
    <location>
        <begin position="6"/>
        <end position="39"/>
    </location>
</feature>
<sequence length="58" mass="6702">MKKFFPYIIFFIFAFIGTVLVEEWGFLIGIIIGTLVLIYQELQKITSLLSDKAKNNSE</sequence>
<accession>A0ABV6NJP7</accession>
<dbReference type="RefSeq" id="WP_273842226.1">
    <property type="nucleotide sequence ID" value="NZ_JAQQWT010000005.1"/>
</dbReference>
<keyword evidence="1" id="KW-0812">Transmembrane</keyword>
<proteinExistence type="predicted"/>
<protein>
    <submittedName>
        <fullName evidence="2">Uncharacterized protein</fullName>
    </submittedName>
</protein>